<comment type="caution">
    <text evidence="1">The sequence shown here is derived from an EMBL/GenBank/DDBJ whole genome shotgun (WGS) entry which is preliminary data.</text>
</comment>
<protein>
    <submittedName>
        <fullName evidence="1">Uncharacterized protein</fullName>
    </submittedName>
</protein>
<organism evidence="1 2">
    <name type="scientific">Streptomyces hyderabadensis</name>
    <dbReference type="NCBI Taxonomy" id="598549"/>
    <lineage>
        <taxon>Bacteria</taxon>
        <taxon>Bacillati</taxon>
        <taxon>Actinomycetota</taxon>
        <taxon>Actinomycetes</taxon>
        <taxon>Kitasatosporales</taxon>
        <taxon>Streptomycetaceae</taxon>
        <taxon>Streptomyces</taxon>
    </lineage>
</organism>
<evidence type="ECO:0000313" key="1">
    <source>
        <dbReference type="EMBL" id="GAA5004971.1"/>
    </source>
</evidence>
<dbReference type="EMBL" id="BAABIV010000028">
    <property type="protein sequence ID" value="GAA5004971.1"/>
    <property type="molecule type" value="Genomic_DNA"/>
</dbReference>
<dbReference type="Proteomes" id="UP001500610">
    <property type="component" value="Unassembled WGS sequence"/>
</dbReference>
<gene>
    <name evidence="1" type="ORF">GCM10023257_58060</name>
</gene>
<proteinExistence type="predicted"/>
<name>A0ABP9IPM7_9ACTN</name>
<accession>A0ABP9IPM7</accession>
<sequence>MRARTAYRRTRRSLITSLLPSDSNRGIPHPVALPLTTVRHLIKSVDRHRAWTRMTEHANLVSHRGQVGPCPSTAGPT</sequence>
<reference evidence="2" key="1">
    <citation type="journal article" date="2019" name="Int. J. Syst. Evol. Microbiol.">
        <title>The Global Catalogue of Microorganisms (GCM) 10K type strain sequencing project: providing services to taxonomists for standard genome sequencing and annotation.</title>
        <authorList>
            <consortium name="The Broad Institute Genomics Platform"/>
            <consortium name="The Broad Institute Genome Sequencing Center for Infectious Disease"/>
            <person name="Wu L."/>
            <person name="Ma J."/>
        </authorList>
    </citation>
    <scope>NUCLEOTIDE SEQUENCE [LARGE SCALE GENOMIC DNA]</scope>
    <source>
        <strain evidence="2">JCM 17657</strain>
    </source>
</reference>
<keyword evidence="2" id="KW-1185">Reference proteome</keyword>
<evidence type="ECO:0000313" key="2">
    <source>
        <dbReference type="Proteomes" id="UP001500610"/>
    </source>
</evidence>